<feature type="region of interest" description="Disordered" evidence="1">
    <location>
        <begin position="51"/>
        <end position="90"/>
    </location>
</feature>
<evidence type="ECO:0000313" key="2">
    <source>
        <dbReference type="EMBL" id="EJK56566.1"/>
    </source>
</evidence>
<dbReference type="Proteomes" id="UP000266841">
    <property type="component" value="Unassembled WGS sequence"/>
</dbReference>
<evidence type="ECO:0000313" key="3">
    <source>
        <dbReference type="Proteomes" id="UP000266841"/>
    </source>
</evidence>
<protein>
    <submittedName>
        <fullName evidence="2">Uncharacterized protein</fullName>
    </submittedName>
</protein>
<keyword evidence="3" id="KW-1185">Reference proteome</keyword>
<dbReference type="EMBL" id="AGNL01031088">
    <property type="protein sequence ID" value="EJK56566.1"/>
    <property type="molecule type" value="Genomic_DNA"/>
</dbReference>
<name>K0S6P2_THAOC</name>
<evidence type="ECO:0000256" key="1">
    <source>
        <dbReference type="SAM" id="MobiDB-lite"/>
    </source>
</evidence>
<accession>K0S6P2</accession>
<gene>
    <name evidence="2" type="ORF">THAOC_23525</name>
</gene>
<dbReference type="AlphaFoldDB" id="K0S6P2"/>
<proteinExistence type="predicted"/>
<organism evidence="2 3">
    <name type="scientific">Thalassiosira oceanica</name>
    <name type="common">Marine diatom</name>
    <dbReference type="NCBI Taxonomy" id="159749"/>
    <lineage>
        <taxon>Eukaryota</taxon>
        <taxon>Sar</taxon>
        <taxon>Stramenopiles</taxon>
        <taxon>Ochrophyta</taxon>
        <taxon>Bacillariophyta</taxon>
        <taxon>Coscinodiscophyceae</taxon>
        <taxon>Thalassiosirophycidae</taxon>
        <taxon>Thalassiosirales</taxon>
        <taxon>Thalassiosiraceae</taxon>
        <taxon>Thalassiosira</taxon>
    </lineage>
</organism>
<reference evidence="2 3" key="1">
    <citation type="journal article" date="2012" name="Genome Biol.">
        <title>Genome and low-iron response of an oceanic diatom adapted to chronic iron limitation.</title>
        <authorList>
            <person name="Lommer M."/>
            <person name="Specht M."/>
            <person name="Roy A.S."/>
            <person name="Kraemer L."/>
            <person name="Andreson R."/>
            <person name="Gutowska M.A."/>
            <person name="Wolf J."/>
            <person name="Bergner S.V."/>
            <person name="Schilhabel M.B."/>
            <person name="Klostermeier U.C."/>
            <person name="Beiko R.G."/>
            <person name="Rosenstiel P."/>
            <person name="Hippler M."/>
            <person name="Laroche J."/>
        </authorList>
    </citation>
    <scope>NUCLEOTIDE SEQUENCE [LARGE SCALE GENOMIC DNA]</scope>
    <source>
        <strain evidence="2 3">CCMP1005</strain>
    </source>
</reference>
<sequence length="90" mass="9923">MQLLRNNEIEALKLDATKKKEAHAKAVVQHEGSVETLGKELESSINKIEAHKSESIMQRDAGRACQGRGRTQQEDDLSGQGARPGLGWTR</sequence>
<comment type="caution">
    <text evidence="2">The sequence shown here is derived from an EMBL/GenBank/DDBJ whole genome shotgun (WGS) entry which is preliminary data.</text>
</comment>